<keyword evidence="1" id="KW-0732">Signal</keyword>
<proteinExistence type="predicted"/>
<evidence type="ECO:0000256" key="1">
    <source>
        <dbReference type="SAM" id="SignalP"/>
    </source>
</evidence>
<dbReference type="AlphaFoldDB" id="A0A1I7ZIK3"/>
<reference evidence="3" key="1">
    <citation type="submission" date="2016-11" db="UniProtKB">
        <authorList>
            <consortium name="WormBaseParasite"/>
        </authorList>
    </citation>
    <scope>IDENTIFICATION</scope>
</reference>
<keyword evidence="2" id="KW-1185">Reference proteome</keyword>
<organism evidence="2 3">
    <name type="scientific">Steinernema glaseri</name>
    <dbReference type="NCBI Taxonomy" id="37863"/>
    <lineage>
        <taxon>Eukaryota</taxon>
        <taxon>Metazoa</taxon>
        <taxon>Ecdysozoa</taxon>
        <taxon>Nematoda</taxon>
        <taxon>Chromadorea</taxon>
        <taxon>Rhabditida</taxon>
        <taxon>Tylenchina</taxon>
        <taxon>Panagrolaimomorpha</taxon>
        <taxon>Strongyloidoidea</taxon>
        <taxon>Steinernematidae</taxon>
        <taxon>Steinernema</taxon>
    </lineage>
</organism>
<dbReference type="WBParaSite" id="L893_g26740.t1">
    <property type="protein sequence ID" value="L893_g26740.t1"/>
    <property type="gene ID" value="L893_g26740"/>
</dbReference>
<name>A0A1I7ZIK3_9BILA</name>
<dbReference type="Proteomes" id="UP000095287">
    <property type="component" value="Unplaced"/>
</dbReference>
<feature type="signal peptide" evidence="1">
    <location>
        <begin position="1"/>
        <end position="16"/>
    </location>
</feature>
<protein>
    <submittedName>
        <fullName evidence="3">Secreted protein</fullName>
    </submittedName>
</protein>
<evidence type="ECO:0000313" key="2">
    <source>
        <dbReference type="Proteomes" id="UP000095287"/>
    </source>
</evidence>
<accession>A0A1I7ZIK3</accession>
<feature type="chain" id="PRO_5009313527" evidence="1">
    <location>
        <begin position="17"/>
        <end position="76"/>
    </location>
</feature>
<sequence length="76" mass="8614">MFRLVLTTALLGATCGSVCKVFFSNVEFIDDAFLYSDFAARFKVVKIESPEEQTHTLVLVYRIKAVKIFKVLSNSF</sequence>
<evidence type="ECO:0000313" key="3">
    <source>
        <dbReference type="WBParaSite" id="L893_g26740.t1"/>
    </source>
</evidence>